<comment type="caution">
    <text evidence="5">The sequence shown here is derived from an EMBL/GenBank/DDBJ whole genome shotgun (WGS) entry which is preliminary data.</text>
</comment>
<accession>A0ABT8E4P1</accession>
<evidence type="ECO:0000259" key="4">
    <source>
        <dbReference type="Pfam" id="PF17853"/>
    </source>
</evidence>
<dbReference type="Pfam" id="PF17853">
    <property type="entry name" value="GGDEF_2"/>
    <property type="match status" value="1"/>
</dbReference>
<evidence type="ECO:0000313" key="5">
    <source>
        <dbReference type="EMBL" id="MDN4072849.1"/>
    </source>
</evidence>
<dbReference type="EMBL" id="JAUHLN010000001">
    <property type="protein sequence ID" value="MDN4072849.1"/>
    <property type="molecule type" value="Genomic_DNA"/>
</dbReference>
<dbReference type="InterPro" id="IPR042070">
    <property type="entry name" value="PucR_C-HTH_sf"/>
</dbReference>
<dbReference type="Proteomes" id="UP001168694">
    <property type="component" value="Unassembled WGS sequence"/>
</dbReference>
<name>A0ABT8E4P1_9BACL</name>
<dbReference type="Gene3D" id="1.10.10.2840">
    <property type="entry name" value="PucR C-terminal helix-turn-helix domain"/>
    <property type="match status" value="1"/>
</dbReference>
<proteinExistence type="inferred from homology"/>
<organism evidence="5 6">
    <name type="scientific">Fictibacillus terranigra</name>
    <dbReference type="NCBI Taxonomy" id="3058424"/>
    <lineage>
        <taxon>Bacteria</taxon>
        <taxon>Bacillati</taxon>
        <taxon>Bacillota</taxon>
        <taxon>Bacilli</taxon>
        <taxon>Bacillales</taxon>
        <taxon>Fictibacillaceae</taxon>
        <taxon>Fictibacillus</taxon>
    </lineage>
</organism>
<dbReference type="InterPro" id="IPR041522">
    <property type="entry name" value="CdaR_GGDEF"/>
</dbReference>
<reference evidence="5" key="1">
    <citation type="submission" date="2023-06" db="EMBL/GenBank/DDBJ databases">
        <title>Draft Genome Sequences of Representative Paenibacillus Polymyxa, Bacillus cereus, Fictibacillus sp., and Brevibacillus agri Strains Isolated from Amazonian Dark Earth.</title>
        <authorList>
            <person name="Pellegrinetti T.A."/>
            <person name="Cunha I.C.M."/>
            <person name="Chaves M.G."/>
            <person name="Freitas A.S."/>
            <person name="Silva A.V.R."/>
            <person name="Tsai S.M."/>
            <person name="Mendes L.W."/>
        </authorList>
    </citation>
    <scope>NUCLEOTIDE SEQUENCE</scope>
    <source>
        <strain evidence="5">CENA-BCM004</strain>
    </source>
</reference>
<feature type="domain" description="PucR C-terminal helix-turn-helix" evidence="3">
    <location>
        <begin position="320"/>
        <end position="373"/>
    </location>
</feature>
<dbReference type="Pfam" id="PF05651">
    <property type="entry name" value="Diacid_rec"/>
    <property type="match status" value="1"/>
</dbReference>
<evidence type="ECO:0000313" key="6">
    <source>
        <dbReference type="Proteomes" id="UP001168694"/>
    </source>
</evidence>
<dbReference type="InterPro" id="IPR025736">
    <property type="entry name" value="PucR_C-HTH_dom"/>
</dbReference>
<evidence type="ECO:0000259" key="3">
    <source>
        <dbReference type="Pfam" id="PF13556"/>
    </source>
</evidence>
<dbReference type="Pfam" id="PF13556">
    <property type="entry name" value="HTH_30"/>
    <property type="match status" value="1"/>
</dbReference>
<evidence type="ECO:0000259" key="2">
    <source>
        <dbReference type="Pfam" id="PF05651"/>
    </source>
</evidence>
<dbReference type="InterPro" id="IPR008599">
    <property type="entry name" value="Diacid_rec"/>
</dbReference>
<gene>
    <name evidence="5" type="ORF">QYF49_07370</name>
</gene>
<feature type="domain" description="CdaR GGDEF-like" evidence="4">
    <location>
        <begin position="146"/>
        <end position="269"/>
    </location>
</feature>
<protein>
    <submittedName>
        <fullName evidence="5">Sugar diacid recognition domain-containing protein</fullName>
    </submittedName>
</protein>
<comment type="similarity">
    <text evidence="1">Belongs to the CdaR family.</text>
</comment>
<feature type="domain" description="Putative sugar diacid recognition" evidence="2">
    <location>
        <begin position="3"/>
        <end position="135"/>
    </location>
</feature>
<evidence type="ECO:0000256" key="1">
    <source>
        <dbReference type="ARBA" id="ARBA00006754"/>
    </source>
</evidence>
<dbReference type="InterPro" id="IPR051448">
    <property type="entry name" value="CdaR-like_regulators"/>
</dbReference>
<dbReference type="RefSeq" id="WP_290398931.1">
    <property type="nucleotide sequence ID" value="NZ_JAUHLN010000001.1"/>
</dbReference>
<dbReference type="PANTHER" id="PTHR33744">
    <property type="entry name" value="CARBOHYDRATE DIACID REGULATOR"/>
    <property type="match status" value="1"/>
</dbReference>
<keyword evidence="6" id="KW-1185">Reference proteome</keyword>
<sequence>MLITSELAQPIIGKIAKVAGRNINIMDADGVIVASSDSERIHQVHQGAIEVMEMKSERLIYPSECGNLMGTKPGVNLPILYLNECIGTVGITGDPKEVYNIASIVKITVEALLQQHYLSGQLNQKRKVIQEWALDLVNPHFTNFIDLEKRAEFLKMNTAQLCTFVLVEVGDFTNKTSIYDELSEKQERILQLMSLYFTPHFISFIGKDQFMMAFQDKNNHDLIKIRHLSERIYEKLRNEHFDVCIGIGTSKKTIIGYRESYKEASQSIKIIKKLNYPKKVMHIHEWGITRILDKIPEEFMNSYFNEFSHQSSSYLDSELQDTLEMFLDLDLNVELTSKQLNVHRNTVNYRLDKVKQLWGLNPKRFNDAVQLKIFLFFLKINENRNATV</sequence>
<dbReference type="PANTHER" id="PTHR33744:SF15">
    <property type="entry name" value="CARBOHYDRATE DIACID REGULATOR"/>
    <property type="match status" value="1"/>
</dbReference>